<gene>
    <name evidence="1" type="ORF">PACLA_8A016139</name>
</gene>
<protein>
    <submittedName>
        <fullName evidence="1">Uncharacterized protein</fullName>
    </submittedName>
</protein>
<dbReference type="AlphaFoldDB" id="A0A7D9IMG3"/>
<dbReference type="PANTHER" id="PTHR34261:SF1">
    <property type="entry name" value="TUBULIN POLYMERIZATION-PROMOTING PROTEIN"/>
    <property type="match status" value="1"/>
</dbReference>
<reference evidence="1" key="1">
    <citation type="submission" date="2020-04" db="EMBL/GenBank/DDBJ databases">
        <authorList>
            <person name="Alioto T."/>
            <person name="Alioto T."/>
            <person name="Gomez Garrido J."/>
        </authorList>
    </citation>
    <scope>NUCLEOTIDE SEQUENCE</scope>
    <source>
        <strain evidence="1">A484AB</strain>
    </source>
</reference>
<dbReference type="InterPro" id="IPR053358">
    <property type="entry name" value="Diff-assoc_signaling"/>
</dbReference>
<name>A0A7D9IMG3_PARCT</name>
<organism evidence="1 2">
    <name type="scientific">Paramuricea clavata</name>
    <name type="common">Red gorgonian</name>
    <name type="synonym">Violescent sea-whip</name>
    <dbReference type="NCBI Taxonomy" id="317549"/>
    <lineage>
        <taxon>Eukaryota</taxon>
        <taxon>Metazoa</taxon>
        <taxon>Cnidaria</taxon>
        <taxon>Anthozoa</taxon>
        <taxon>Octocorallia</taxon>
        <taxon>Malacalcyonacea</taxon>
        <taxon>Plexauridae</taxon>
        <taxon>Paramuricea</taxon>
    </lineage>
</organism>
<evidence type="ECO:0000313" key="2">
    <source>
        <dbReference type="Proteomes" id="UP001152795"/>
    </source>
</evidence>
<dbReference type="OrthoDB" id="5989092at2759"/>
<keyword evidence="2" id="KW-1185">Reference proteome</keyword>
<comment type="caution">
    <text evidence="1">The sequence shown here is derived from an EMBL/GenBank/DDBJ whole genome shotgun (WGS) entry which is preliminary data.</text>
</comment>
<proteinExistence type="predicted"/>
<accession>A0A7D9IMG3</accession>
<dbReference type="Proteomes" id="UP001152795">
    <property type="component" value="Unassembled WGS sequence"/>
</dbReference>
<dbReference type="EMBL" id="CACRXK020006239">
    <property type="protein sequence ID" value="CAB4008823.1"/>
    <property type="molecule type" value="Genomic_DNA"/>
</dbReference>
<sequence length="306" mass="35978">MFFMRRDFICWWIFLVGALKAVQGTVSNTKHITRYNKLCTSLCNTKYKGSYWCYTKGASDSWEYCFRLPNEDIEGKKCRAKCAQHGENYNWCWLVKGSWNYCGLVQNRLQRFKTRYGYDCIDDCSYYPSKGYYYCNANEDWDYCSPSYDATIYGKACKDNSKCASRGKSYTWCYTKDGSWDYCGIIQSNSCENTGRKRQLEEICMRNLGNRIDVAYHLQRGRIATNELDDDQTDSAHRVIADVDTARIPQQARSNVFRNDEFRIDMQGMVRIDGDVRYYNLQLQINRRRRPGESTPSPQSWFLKLS</sequence>
<evidence type="ECO:0000313" key="1">
    <source>
        <dbReference type="EMBL" id="CAB4008823.1"/>
    </source>
</evidence>
<dbReference type="PANTHER" id="PTHR34261">
    <property type="entry name" value="APC REGULATOR OF WNT-SIGNALING PATHWAY-RELATED"/>
    <property type="match status" value="1"/>
</dbReference>